<name>A0A7S6WN96_9SPIR</name>
<dbReference type="GeneID" id="301090972"/>
<keyword evidence="1" id="KW-0131">Cell cycle</keyword>
<sequence length="117" mass="13070">MSKGQLNIDLLGTSFAIQADETDEYLNTIYTHYVHTIEQVRQTSSVKDPVRLAIIAGILITDELYKEQLKADTAPVAVKNGIAHTREIPDSIEIEKSAQRMMEKIDKVLDGKNENLG</sequence>
<dbReference type="EMBL" id="CP061839">
    <property type="protein sequence ID" value="QOW60285.1"/>
    <property type="molecule type" value="Genomic_DNA"/>
</dbReference>
<dbReference type="AlphaFoldDB" id="A0A7S6WN96"/>
<accession>A0A7S6WN96</accession>
<evidence type="ECO:0000313" key="2">
    <source>
        <dbReference type="Proteomes" id="UP000593915"/>
    </source>
</evidence>
<keyword evidence="1" id="KW-0132">Cell division</keyword>
<dbReference type="GO" id="GO:0051301">
    <property type="term" value="P:cell division"/>
    <property type="evidence" value="ECO:0007669"/>
    <property type="project" value="UniProtKB-KW"/>
</dbReference>
<gene>
    <name evidence="1" type="ORF">IFE08_10705</name>
</gene>
<dbReference type="RefSeq" id="WP_024465734.1">
    <property type="nucleotide sequence ID" value="NZ_CP045670.1"/>
</dbReference>
<dbReference type="InterPro" id="IPR007838">
    <property type="entry name" value="Cell_div_ZapA-like"/>
</dbReference>
<evidence type="ECO:0000313" key="1">
    <source>
        <dbReference type="EMBL" id="QOW60285.1"/>
    </source>
</evidence>
<dbReference type="Pfam" id="PF05164">
    <property type="entry name" value="ZapA"/>
    <property type="match status" value="1"/>
</dbReference>
<organism evidence="1 2">
    <name type="scientific">Treponema pedis</name>
    <dbReference type="NCBI Taxonomy" id="409322"/>
    <lineage>
        <taxon>Bacteria</taxon>
        <taxon>Pseudomonadati</taxon>
        <taxon>Spirochaetota</taxon>
        <taxon>Spirochaetia</taxon>
        <taxon>Spirochaetales</taxon>
        <taxon>Treponemataceae</taxon>
        <taxon>Treponema</taxon>
    </lineage>
</organism>
<dbReference type="Proteomes" id="UP000593915">
    <property type="component" value="Chromosome"/>
</dbReference>
<protein>
    <submittedName>
        <fullName evidence="1">Cell division protein ZapA</fullName>
    </submittedName>
</protein>
<proteinExistence type="predicted"/>
<dbReference type="SUPFAM" id="SSF102829">
    <property type="entry name" value="Cell division protein ZapA-like"/>
    <property type="match status" value="1"/>
</dbReference>
<dbReference type="InterPro" id="IPR036192">
    <property type="entry name" value="Cell_div_ZapA-like_sf"/>
</dbReference>
<reference evidence="1 2" key="1">
    <citation type="submission" date="2020-09" db="EMBL/GenBank/DDBJ databases">
        <title>Characterization of Treponema spp. from bovine digital dermatitis in Korea.</title>
        <authorList>
            <person name="Espiritu H.M."/>
            <person name="Cho Y.I."/>
            <person name="Mamuad L."/>
        </authorList>
    </citation>
    <scope>NUCLEOTIDE SEQUENCE [LARGE SCALE GENOMIC DNA]</scope>
    <source>
        <strain evidence="1 2">KS1</strain>
    </source>
</reference>